<feature type="region of interest" description="Disordered" evidence="1">
    <location>
        <begin position="530"/>
        <end position="559"/>
    </location>
</feature>
<feature type="compositionally biased region" description="Acidic residues" evidence="1">
    <location>
        <begin position="429"/>
        <end position="453"/>
    </location>
</feature>
<name>A0A6G1LGL1_9PEZI</name>
<feature type="compositionally biased region" description="Gly residues" evidence="1">
    <location>
        <begin position="817"/>
        <end position="828"/>
    </location>
</feature>
<feature type="region of interest" description="Disordered" evidence="1">
    <location>
        <begin position="413"/>
        <end position="517"/>
    </location>
</feature>
<protein>
    <submittedName>
        <fullName evidence="2">Uncharacterized protein</fullName>
    </submittedName>
</protein>
<feature type="region of interest" description="Disordered" evidence="1">
    <location>
        <begin position="1"/>
        <end position="99"/>
    </location>
</feature>
<gene>
    <name evidence="2" type="ORF">EJ03DRAFT_349709</name>
</gene>
<feature type="compositionally biased region" description="Basic and acidic residues" evidence="1">
    <location>
        <begin position="657"/>
        <end position="680"/>
    </location>
</feature>
<evidence type="ECO:0000313" key="2">
    <source>
        <dbReference type="EMBL" id="KAF2771304.1"/>
    </source>
</evidence>
<evidence type="ECO:0000256" key="1">
    <source>
        <dbReference type="SAM" id="MobiDB-lite"/>
    </source>
</evidence>
<dbReference type="Proteomes" id="UP000799436">
    <property type="component" value="Unassembled WGS sequence"/>
</dbReference>
<feature type="compositionally biased region" description="Basic and acidic residues" evidence="1">
    <location>
        <begin position="693"/>
        <end position="736"/>
    </location>
</feature>
<feature type="compositionally biased region" description="Basic and acidic residues" evidence="1">
    <location>
        <begin position="753"/>
        <end position="783"/>
    </location>
</feature>
<dbReference type="AlphaFoldDB" id="A0A6G1LGL1"/>
<feature type="compositionally biased region" description="Basic and acidic residues" evidence="1">
    <location>
        <begin position="619"/>
        <end position="629"/>
    </location>
</feature>
<sequence>MAMYAERPRTPWSFRHPIARIPLPGTSQPASENMSSPVGTKRKREEPSAAEPVSVRRPNPEPIRPAKRPMSVKIRDDQPAGFEEGASQPPVDAAAPRPRQRRAELNITSEHEHKPAELNTTSEEKPTPFKLTAIMNKVGKVFPNCTTQTWHGTPSEIMRYLAEDATRREFDAGLDVVIYTGDGSKTSPFAYRTFMESEIKRLEEKRQDDLESQMRRMNREFKATERFLNDIKHPNAMRDLETKWSKHCQELNEKLAGAHEAINKSQAKMDKWEVEWEAYLAGKDATITELKESQAALHEKVESVEKGRKDLEAQLASSAQQKQQIQTELDQVKQEREALEAQLLSPTQQEQMQAEIDRVKQENEALKAQLPLVTEQQQEMRAEVKCLEQENATPKASHEIGRLTGEVKRLEEDIAGLKASTEGQKTADQEEDDTAEADLESNGDESTASDDNEPQLYRENEDIQLLDMPYEHPTPRFGQPSAPFAPHDSGYGSVASEEPMDIDEPAPAPSRISDARWEDPNVRLIDLLADMSSDKDGDPMAIEDENFRTLPSKNEVNRAKRQRALQQFIDEWRRSRAQRRGAGRVNGGVHNGAYGAAYNGVARGTLQPRCDRPLPGFDQNRRDTGRDAGWRGGAPALRGRGAGAQREGRGGYQGPPRARDDAPAWRDRPQPFRDEGHYDADIDAEYLGGAPAWRERGGAAQHGRRDGNQRPPRAPDDVPPHRGGRDGNERPPRARDNMPAWRGGRGGDLGPLRSRDDMPPRHGGREVNESQPRARDNMPEWRGGRPRTSISRSAGSNHHRHEPVMNESRGGSSAPRGGRGGRGGGRSGRSGRRRDERQ</sequence>
<feature type="compositionally biased region" description="Low complexity" evidence="1">
    <location>
        <begin position="633"/>
        <end position="645"/>
    </location>
</feature>
<dbReference type="EMBL" id="ML995820">
    <property type="protein sequence ID" value="KAF2771304.1"/>
    <property type="molecule type" value="Genomic_DNA"/>
</dbReference>
<dbReference type="OrthoDB" id="10396758at2759"/>
<organism evidence="2 3">
    <name type="scientific">Teratosphaeria nubilosa</name>
    <dbReference type="NCBI Taxonomy" id="161662"/>
    <lineage>
        <taxon>Eukaryota</taxon>
        <taxon>Fungi</taxon>
        <taxon>Dikarya</taxon>
        <taxon>Ascomycota</taxon>
        <taxon>Pezizomycotina</taxon>
        <taxon>Dothideomycetes</taxon>
        <taxon>Dothideomycetidae</taxon>
        <taxon>Mycosphaerellales</taxon>
        <taxon>Teratosphaeriaceae</taxon>
        <taxon>Teratosphaeria</taxon>
    </lineage>
</organism>
<evidence type="ECO:0000313" key="3">
    <source>
        <dbReference type="Proteomes" id="UP000799436"/>
    </source>
</evidence>
<feature type="compositionally biased region" description="Polar residues" evidence="1">
    <location>
        <begin position="25"/>
        <end position="38"/>
    </location>
</feature>
<feature type="region of interest" description="Disordered" evidence="1">
    <location>
        <begin position="105"/>
        <end position="124"/>
    </location>
</feature>
<reference evidence="2" key="1">
    <citation type="journal article" date="2020" name="Stud. Mycol.">
        <title>101 Dothideomycetes genomes: a test case for predicting lifestyles and emergence of pathogens.</title>
        <authorList>
            <person name="Haridas S."/>
            <person name="Albert R."/>
            <person name="Binder M."/>
            <person name="Bloem J."/>
            <person name="Labutti K."/>
            <person name="Salamov A."/>
            <person name="Andreopoulos B."/>
            <person name="Baker S."/>
            <person name="Barry K."/>
            <person name="Bills G."/>
            <person name="Bluhm B."/>
            <person name="Cannon C."/>
            <person name="Castanera R."/>
            <person name="Culley D."/>
            <person name="Daum C."/>
            <person name="Ezra D."/>
            <person name="Gonzalez J."/>
            <person name="Henrissat B."/>
            <person name="Kuo A."/>
            <person name="Liang C."/>
            <person name="Lipzen A."/>
            <person name="Lutzoni F."/>
            <person name="Magnuson J."/>
            <person name="Mondo S."/>
            <person name="Nolan M."/>
            <person name="Ohm R."/>
            <person name="Pangilinan J."/>
            <person name="Park H.-J."/>
            <person name="Ramirez L."/>
            <person name="Alfaro M."/>
            <person name="Sun H."/>
            <person name="Tritt A."/>
            <person name="Yoshinaga Y."/>
            <person name="Zwiers L.-H."/>
            <person name="Turgeon B."/>
            <person name="Goodwin S."/>
            <person name="Spatafora J."/>
            <person name="Crous P."/>
            <person name="Grigoriev I."/>
        </authorList>
    </citation>
    <scope>NUCLEOTIDE SEQUENCE</scope>
    <source>
        <strain evidence="2">CBS 116005</strain>
    </source>
</reference>
<accession>A0A6G1LGL1</accession>
<feature type="region of interest" description="Disordered" evidence="1">
    <location>
        <begin position="605"/>
        <end position="838"/>
    </location>
</feature>
<proteinExistence type="predicted"/>
<keyword evidence="3" id="KW-1185">Reference proteome</keyword>